<sequence length="58" mass="6546">MLKAFFIFSLGTMVGVMLTRRTQNLFTIEGIRRLASSSNDPNNKVLVSHSTFEQQSKP</sequence>
<dbReference type="AlphaFoldDB" id="A0AAV1Y4T6"/>
<name>A0AAV1Y4T6_LUPLU</name>
<feature type="region of interest" description="Disordered" evidence="1">
    <location>
        <begin position="37"/>
        <end position="58"/>
    </location>
</feature>
<gene>
    <name evidence="3" type="ORF">LLUT_LOCUS29199</name>
</gene>
<dbReference type="Proteomes" id="UP001497480">
    <property type="component" value="Unassembled WGS sequence"/>
</dbReference>
<reference evidence="3 4" key="1">
    <citation type="submission" date="2024-03" db="EMBL/GenBank/DDBJ databases">
        <authorList>
            <person name="Martinez-Hernandez J."/>
        </authorList>
    </citation>
    <scope>NUCLEOTIDE SEQUENCE [LARGE SCALE GENOMIC DNA]</scope>
</reference>
<feature type="signal peptide" evidence="2">
    <location>
        <begin position="1"/>
        <end position="19"/>
    </location>
</feature>
<evidence type="ECO:0000313" key="3">
    <source>
        <dbReference type="EMBL" id="CAL0328139.1"/>
    </source>
</evidence>
<evidence type="ECO:0000313" key="4">
    <source>
        <dbReference type="Proteomes" id="UP001497480"/>
    </source>
</evidence>
<keyword evidence="2" id="KW-0732">Signal</keyword>
<feature type="compositionally biased region" description="Polar residues" evidence="1">
    <location>
        <begin position="48"/>
        <end position="58"/>
    </location>
</feature>
<accession>A0AAV1Y4T6</accession>
<evidence type="ECO:0000256" key="1">
    <source>
        <dbReference type="SAM" id="MobiDB-lite"/>
    </source>
</evidence>
<organism evidence="3 4">
    <name type="scientific">Lupinus luteus</name>
    <name type="common">European yellow lupine</name>
    <dbReference type="NCBI Taxonomy" id="3873"/>
    <lineage>
        <taxon>Eukaryota</taxon>
        <taxon>Viridiplantae</taxon>
        <taxon>Streptophyta</taxon>
        <taxon>Embryophyta</taxon>
        <taxon>Tracheophyta</taxon>
        <taxon>Spermatophyta</taxon>
        <taxon>Magnoliopsida</taxon>
        <taxon>eudicotyledons</taxon>
        <taxon>Gunneridae</taxon>
        <taxon>Pentapetalae</taxon>
        <taxon>rosids</taxon>
        <taxon>fabids</taxon>
        <taxon>Fabales</taxon>
        <taxon>Fabaceae</taxon>
        <taxon>Papilionoideae</taxon>
        <taxon>50 kb inversion clade</taxon>
        <taxon>genistoids sensu lato</taxon>
        <taxon>core genistoids</taxon>
        <taxon>Genisteae</taxon>
        <taxon>Lupinus</taxon>
    </lineage>
</organism>
<feature type="chain" id="PRO_5043662557" evidence="2">
    <location>
        <begin position="20"/>
        <end position="58"/>
    </location>
</feature>
<keyword evidence="4" id="KW-1185">Reference proteome</keyword>
<comment type="caution">
    <text evidence="3">The sequence shown here is derived from an EMBL/GenBank/DDBJ whole genome shotgun (WGS) entry which is preliminary data.</text>
</comment>
<protein>
    <submittedName>
        <fullName evidence="3">Uncharacterized protein</fullName>
    </submittedName>
</protein>
<evidence type="ECO:0000256" key="2">
    <source>
        <dbReference type="SAM" id="SignalP"/>
    </source>
</evidence>
<dbReference type="EMBL" id="CAXHTB010000021">
    <property type="protein sequence ID" value="CAL0328139.1"/>
    <property type="molecule type" value="Genomic_DNA"/>
</dbReference>
<proteinExistence type="predicted"/>